<dbReference type="EMBL" id="CALLCH030000016">
    <property type="protein sequence ID" value="CAI4217464.1"/>
    <property type="molecule type" value="Genomic_DNA"/>
</dbReference>
<keyword evidence="1" id="KW-0812">Transmembrane</keyword>
<keyword evidence="1" id="KW-1133">Transmembrane helix</keyword>
<dbReference type="AlphaFoldDB" id="A0A9P1MBN2"/>
<organism evidence="2 3">
    <name type="scientific">Parascedosporium putredinis</name>
    <dbReference type="NCBI Taxonomy" id="1442378"/>
    <lineage>
        <taxon>Eukaryota</taxon>
        <taxon>Fungi</taxon>
        <taxon>Dikarya</taxon>
        <taxon>Ascomycota</taxon>
        <taxon>Pezizomycotina</taxon>
        <taxon>Sordariomycetes</taxon>
        <taxon>Hypocreomycetidae</taxon>
        <taxon>Microascales</taxon>
        <taxon>Microascaceae</taxon>
        <taxon>Parascedosporium</taxon>
    </lineage>
</organism>
<dbReference type="OrthoDB" id="3540210at2759"/>
<sequence>MSFNPTPPQPFIGLWKNHADGGQLTLTLEETQAGLLSSFLVIFAGISALAGWNIVRFALHQFRTVGNTHDGMHHQIQAILRNSTGLVHALQLIFQVANAWRARLGFARVAQRLSGIFLVAFIFFVATTFAQLFVSFTWSTAGAQFLVQSSSCNVFLPDVPTERLRSDQAEYIYLKSRLEAAMMYERLCYSAGADVSAPECSRFPVPVIEIEEQDIPCPFPDSSLCITTNSVPVRFVATVNSNRHLGINADARDTIIYRRTAECSPIQSDHTIRRADATAFMYGPFAQNEETFLYSDTLRSVDNYRIEPYVYDSASAAEGLIGWMANTTLIGPPAEANNTASIFFIQTNNVTNVVLACREEHEFCNPSVPGMGGCRKFTPNDLVWEFLTPIAMNDRQASTAMRVAINLLRQDIAQVVGYAPGDIVMAGKTVLYGEQYDNLPVDQWRREVRRWFAMALYLLQSDARIRNADGVRNFNFLAIVLIMSVGFIVIIVASFVEPLVALFRRMSGHGDERMLTWVFDGVFQLQRLAYGAVGVEKWEPGVADVPTTDEKEWPVIDLKVVATADSVYELDMSPVSRTGPITPITPVQRTAPVGNENHGILEYQFTMTLKYLYLVACFHIPDPSFTMTLKNLYLIACYHIPDPSCAILRARSKEFAIT</sequence>
<gene>
    <name evidence="2" type="ORF">PPNO1_LOCUS7072</name>
</gene>
<keyword evidence="3" id="KW-1185">Reference proteome</keyword>
<feature type="transmembrane region" description="Helical" evidence="1">
    <location>
        <begin position="113"/>
        <end position="138"/>
    </location>
</feature>
<accession>A0A9P1MBN2</accession>
<protein>
    <submittedName>
        <fullName evidence="2">Uncharacterized protein</fullName>
    </submittedName>
</protein>
<evidence type="ECO:0000313" key="3">
    <source>
        <dbReference type="Proteomes" id="UP000838763"/>
    </source>
</evidence>
<evidence type="ECO:0000256" key="1">
    <source>
        <dbReference type="SAM" id="Phobius"/>
    </source>
</evidence>
<dbReference type="Proteomes" id="UP000838763">
    <property type="component" value="Unassembled WGS sequence"/>
</dbReference>
<evidence type="ECO:0000313" key="2">
    <source>
        <dbReference type="EMBL" id="CAI4217464.1"/>
    </source>
</evidence>
<keyword evidence="1" id="KW-0472">Membrane</keyword>
<reference evidence="2" key="1">
    <citation type="submission" date="2022-11" db="EMBL/GenBank/DDBJ databases">
        <authorList>
            <person name="Scott C."/>
            <person name="Bruce N."/>
        </authorList>
    </citation>
    <scope>NUCLEOTIDE SEQUENCE</scope>
</reference>
<name>A0A9P1MBN2_9PEZI</name>
<feature type="transmembrane region" description="Helical" evidence="1">
    <location>
        <begin position="33"/>
        <end position="55"/>
    </location>
</feature>
<feature type="transmembrane region" description="Helical" evidence="1">
    <location>
        <begin position="474"/>
        <end position="496"/>
    </location>
</feature>
<comment type="caution">
    <text evidence="2">The sequence shown here is derived from an EMBL/GenBank/DDBJ whole genome shotgun (WGS) entry which is preliminary data.</text>
</comment>
<proteinExistence type="predicted"/>